<comment type="caution">
    <text evidence="2">The sequence shown here is derived from an EMBL/GenBank/DDBJ whole genome shotgun (WGS) entry which is preliminary data.</text>
</comment>
<gene>
    <name evidence="2" type="ORF">GCM10023176_40090</name>
</gene>
<accession>A0ABP8STY0</accession>
<keyword evidence="3" id="KW-1185">Reference proteome</keyword>
<reference evidence="3" key="1">
    <citation type="journal article" date="2019" name="Int. J. Syst. Evol. Microbiol.">
        <title>The Global Catalogue of Microorganisms (GCM) 10K type strain sequencing project: providing services to taxonomists for standard genome sequencing and annotation.</title>
        <authorList>
            <consortium name="The Broad Institute Genomics Platform"/>
            <consortium name="The Broad Institute Genome Sequencing Center for Infectious Disease"/>
            <person name="Wu L."/>
            <person name="Ma J."/>
        </authorList>
    </citation>
    <scope>NUCLEOTIDE SEQUENCE [LARGE SCALE GENOMIC DNA]</scope>
    <source>
        <strain evidence="3">JCM 3175</strain>
    </source>
</reference>
<evidence type="ECO:0000313" key="2">
    <source>
        <dbReference type="EMBL" id="GAA4573987.1"/>
    </source>
</evidence>
<dbReference type="RefSeq" id="WP_346121711.1">
    <property type="nucleotide sequence ID" value="NZ_BAABGU010000022.1"/>
</dbReference>
<name>A0ABP8STY0_9ACTN</name>
<dbReference type="Proteomes" id="UP001500307">
    <property type="component" value="Unassembled WGS sequence"/>
</dbReference>
<keyword evidence="1" id="KW-1133">Transmembrane helix</keyword>
<evidence type="ECO:0000256" key="1">
    <source>
        <dbReference type="SAM" id="Phobius"/>
    </source>
</evidence>
<protein>
    <recommendedName>
        <fullName evidence="4">DUF4367 domain-containing protein</fullName>
    </recommendedName>
</protein>
<evidence type="ECO:0008006" key="4">
    <source>
        <dbReference type="Google" id="ProtNLM"/>
    </source>
</evidence>
<keyword evidence="1" id="KW-0812">Transmembrane</keyword>
<organism evidence="2 3">
    <name type="scientific">Micromonospora coerulea</name>
    <dbReference type="NCBI Taxonomy" id="47856"/>
    <lineage>
        <taxon>Bacteria</taxon>
        <taxon>Bacillati</taxon>
        <taxon>Actinomycetota</taxon>
        <taxon>Actinomycetes</taxon>
        <taxon>Micromonosporales</taxon>
        <taxon>Micromonosporaceae</taxon>
        <taxon>Micromonospora</taxon>
    </lineage>
</organism>
<evidence type="ECO:0000313" key="3">
    <source>
        <dbReference type="Proteomes" id="UP001500307"/>
    </source>
</evidence>
<proteinExistence type="predicted"/>
<sequence>MTEEHLERMVRDADPYRPDVIGHLDGAKQTLLEEIMSEPTLDRVVEPPQTRSRAGRGMVRRFAGALTAAAVLTVVFAVSTMLREHPDDPEAAPAGTASASAPVVYSPVAMKAAEENPRLLIDQSGWKVTTVYGFAKQQGTIAFSNGGRQLEMNWYPAGQYDGYRADRLHVSAPESVQVDRWPGDLFRYSADDFAVMLRPRDGVFVELRAGGWTRDEFDRVLADVVRVDVRTWLAALPAEIVTPARVDAEAAKVLADVPLPPNFDAAALDDVGTNDSYQFGAEVTSRVGCAWIAEWLRAKRAGDDAALQRAGDALGSSHKWRVLHQMKDEGGWSEVFWEIADKVAAGHPPAGYAQGLGCD</sequence>
<keyword evidence="1" id="KW-0472">Membrane</keyword>
<dbReference type="EMBL" id="BAABGU010000022">
    <property type="protein sequence ID" value="GAA4573987.1"/>
    <property type="molecule type" value="Genomic_DNA"/>
</dbReference>
<feature type="transmembrane region" description="Helical" evidence="1">
    <location>
        <begin position="62"/>
        <end position="82"/>
    </location>
</feature>